<dbReference type="EMBL" id="LRXL01000026">
    <property type="protein sequence ID" value="OAB79612.1"/>
    <property type="molecule type" value="Genomic_DNA"/>
</dbReference>
<dbReference type="PANTHER" id="PTHR12815">
    <property type="entry name" value="SORTING AND ASSEMBLY MACHINERY SAMM50 PROTEIN FAMILY MEMBER"/>
    <property type="match status" value="1"/>
</dbReference>
<keyword evidence="1" id="KW-1134">Transmembrane beta strand</keyword>
<sequence length="564" mass="64631">MKQFFYIFLYLNIYTSVYWLGHSQSLKLEVYAEKPISKNLKDSLLLKTTFKDYSSLKNEVDSLPILLRRMGYLESELKNLQKESDTLYKATYYFGKKLSYLKVFYSEEIFKRKQLERISSKVTDTYFILPFETAEKDLQKLNSLQTETGDAFASLSLKNLFLSNGFLEAELSVDARNTRKIDSIVVKGYDKFPTSYLRHYSGVRKGKPFNLKKIIKQNNALNSLGFVETIKPPEALFRRDKTVIYFYLKKKTNNLFDGILGFTTDEETQQLKLNGYLNLELNNNLNYGEQLTLNYKADGNEQINFDVAVTLPYLFKSSFGLGAGLRIFKRDSTFVTTEQQVRATYQINPSSTSYFGYKAYESSNLLDTTLIGNPIIDYTSSFVIAGINYRIPQSNTLFPIKTNIALGAELGKRNASESSLQQVRFNSEASTIFQLNSTNSIFVKNATSFLTSNSYITNELFRFGGINSIRGFNENSIDASLFSTLNTEYRFQFNESIYLHSIIDFGYFENEVIDLKQKIYSFGIGLGLKTKAGLFKFNFANGNTENQEFSFSNTKIHLSLSSKF</sequence>
<reference evidence="4 5" key="1">
    <citation type="submission" date="2016-02" db="EMBL/GenBank/DDBJ databases">
        <title>Ulvibacter sp. LPB0005, isolated from Thais luteostoma.</title>
        <authorList>
            <person name="Shin S.-K."/>
            <person name="Yi H."/>
        </authorList>
    </citation>
    <scope>NUCLEOTIDE SEQUENCE [LARGE SCALE GENOMIC DNA]</scope>
    <source>
        <strain evidence="4 5">LPB0005</strain>
    </source>
</reference>
<dbReference type="InterPro" id="IPR039910">
    <property type="entry name" value="D15-like"/>
</dbReference>
<proteinExistence type="predicted"/>
<dbReference type="AlphaFoldDB" id="A0A167IFV9"/>
<keyword evidence="5" id="KW-1185">Reference proteome</keyword>
<dbReference type="STRING" id="1763537.ULVI_02330"/>
<dbReference type="OrthoDB" id="9811416at2"/>
<dbReference type="GO" id="GO:0019867">
    <property type="term" value="C:outer membrane"/>
    <property type="evidence" value="ECO:0007669"/>
    <property type="project" value="InterPro"/>
</dbReference>
<name>A0A167IFV9_9FLAO</name>
<evidence type="ECO:0000313" key="5">
    <source>
        <dbReference type="Proteomes" id="UP000077013"/>
    </source>
</evidence>
<evidence type="ECO:0000256" key="2">
    <source>
        <dbReference type="ARBA" id="ARBA00022692"/>
    </source>
</evidence>
<dbReference type="Proteomes" id="UP000077013">
    <property type="component" value="Unassembled WGS sequence"/>
</dbReference>
<keyword evidence="1" id="KW-0472">Membrane</keyword>
<gene>
    <name evidence="4" type="ORF">ULVI_02330</name>
</gene>
<dbReference type="Pfam" id="PF07244">
    <property type="entry name" value="POTRA"/>
    <property type="match status" value="1"/>
</dbReference>
<keyword evidence="2" id="KW-0812">Transmembrane</keyword>
<dbReference type="PANTHER" id="PTHR12815:SF18">
    <property type="entry name" value="SORTING AND ASSEMBLY MACHINERY COMPONENT 50 HOMOLOG"/>
    <property type="match status" value="1"/>
</dbReference>
<evidence type="ECO:0000256" key="1">
    <source>
        <dbReference type="ARBA" id="ARBA00022452"/>
    </source>
</evidence>
<comment type="caution">
    <text evidence="4">The sequence shown here is derived from an EMBL/GenBank/DDBJ whole genome shotgun (WGS) entry which is preliminary data.</text>
</comment>
<dbReference type="Gene3D" id="2.40.160.50">
    <property type="entry name" value="membrane protein fhac: a member of the omp85/tpsb transporter family"/>
    <property type="match status" value="1"/>
</dbReference>
<feature type="domain" description="POTRA" evidence="3">
    <location>
        <begin position="180"/>
        <end position="239"/>
    </location>
</feature>
<dbReference type="RefSeq" id="WP_082830763.1">
    <property type="nucleotide sequence ID" value="NZ_LRXL01000026.1"/>
</dbReference>
<organism evidence="4 5">
    <name type="scientific">Cochleicola gelatinilyticus</name>
    <dbReference type="NCBI Taxonomy" id="1763537"/>
    <lineage>
        <taxon>Bacteria</taxon>
        <taxon>Pseudomonadati</taxon>
        <taxon>Bacteroidota</taxon>
        <taxon>Flavobacteriia</taxon>
        <taxon>Flavobacteriales</taxon>
        <taxon>Flavobacteriaceae</taxon>
        <taxon>Cochleicola</taxon>
    </lineage>
</organism>
<evidence type="ECO:0000313" key="4">
    <source>
        <dbReference type="EMBL" id="OAB79612.1"/>
    </source>
</evidence>
<evidence type="ECO:0000259" key="3">
    <source>
        <dbReference type="Pfam" id="PF07244"/>
    </source>
</evidence>
<dbReference type="InterPro" id="IPR010827">
    <property type="entry name" value="BamA/TamA_POTRA"/>
</dbReference>
<protein>
    <recommendedName>
        <fullName evidence="3">POTRA domain-containing protein</fullName>
    </recommendedName>
</protein>
<accession>A0A167IFV9</accession>